<dbReference type="STRING" id="1280514.AXFE_03880"/>
<keyword evidence="2" id="KW-1185">Reference proteome</keyword>
<evidence type="ECO:0000313" key="2">
    <source>
        <dbReference type="Proteomes" id="UP000032360"/>
    </source>
</evidence>
<name>A0A0D8HLP5_9ACTN</name>
<organism evidence="1 2">
    <name type="scientific">Acidithrix ferrooxidans</name>
    <dbReference type="NCBI Taxonomy" id="1280514"/>
    <lineage>
        <taxon>Bacteria</taxon>
        <taxon>Bacillati</taxon>
        <taxon>Actinomycetota</taxon>
        <taxon>Acidimicrobiia</taxon>
        <taxon>Acidimicrobiales</taxon>
        <taxon>Acidimicrobiaceae</taxon>
        <taxon>Acidithrix</taxon>
    </lineage>
</organism>
<gene>
    <name evidence="1" type="ORF">AXFE_03880</name>
</gene>
<reference evidence="1 2" key="1">
    <citation type="submission" date="2015-01" db="EMBL/GenBank/DDBJ databases">
        <title>Draft genome of the acidophilic iron oxidizer Acidithrix ferrooxidans strain Py-F3.</title>
        <authorList>
            <person name="Poehlein A."/>
            <person name="Eisen S."/>
            <person name="Schloemann M."/>
            <person name="Johnson B.D."/>
            <person name="Daniel R."/>
            <person name="Muehling M."/>
        </authorList>
    </citation>
    <scope>NUCLEOTIDE SEQUENCE [LARGE SCALE GENOMIC DNA]</scope>
    <source>
        <strain evidence="1 2">Py-F3</strain>
    </source>
</reference>
<accession>A0A0D8HLP5</accession>
<dbReference type="Proteomes" id="UP000032360">
    <property type="component" value="Unassembled WGS sequence"/>
</dbReference>
<protein>
    <submittedName>
        <fullName evidence="1">Uncharacterized protein</fullName>
    </submittedName>
</protein>
<dbReference type="AlphaFoldDB" id="A0A0D8HLP5"/>
<dbReference type="RefSeq" id="WP_052604194.1">
    <property type="nucleotide sequence ID" value="NZ_JXYS01000007.1"/>
</dbReference>
<sequence>MNNIRAHDGRTPRLVSALREVLPRAVTLNVSSINGSVATVAVGSRELKVRWVGRGGLPQIRDVLQFQERPDVIVGSEISLAARELASQAGVGWVDETGAAEIVVGNIIIALSGNRQAKTYEPSWSPTVLGVAEALLCGVPATVTAVAKVSGHSTSSIAEALAVLSKWELLQTKASRGPRSGRQVVDPDRLLDEYADAVALQRPKAELRCGVLWRDPLVTVRELGEQFDNAGIAWAATGALGAAMLAPYLTEISGGDLYVDGRRELDLRNAARFAHVEPMDGGRLILRPFPTQFSRRTAGERDGIRVAPWPRIYADLRHVGVRGEEAAEHLKEVQRGTR</sequence>
<evidence type="ECO:0000313" key="1">
    <source>
        <dbReference type="EMBL" id="KJF18779.1"/>
    </source>
</evidence>
<dbReference type="EMBL" id="JXYS01000007">
    <property type="protein sequence ID" value="KJF18779.1"/>
    <property type="molecule type" value="Genomic_DNA"/>
</dbReference>
<comment type="caution">
    <text evidence="1">The sequence shown here is derived from an EMBL/GenBank/DDBJ whole genome shotgun (WGS) entry which is preliminary data.</text>
</comment>
<proteinExistence type="predicted"/>